<dbReference type="InterPro" id="IPR032030">
    <property type="entry name" value="YscD_cytoplasmic_dom"/>
</dbReference>
<dbReference type="InterPro" id="IPR008984">
    <property type="entry name" value="SMAD_FHA_dom_sf"/>
</dbReference>
<keyword evidence="3 4" id="KW-0067">ATP-binding</keyword>
<evidence type="ECO:0000256" key="1">
    <source>
        <dbReference type="ARBA" id="ARBA00022553"/>
    </source>
</evidence>
<name>A0A6N7W402_9ACTO</name>
<dbReference type="Proteomes" id="UP000470875">
    <property type="component" value="Unassembled WGS sequence"/>
</dbReference>
<dbReference type="SUPFAM" id="SSF52540">
    <property type="entry name" value="P-loop containing nucleoside triphosphate hydrolases"/>
    <property type="match status" value="3"/>
</dbReference>
<dbReference type="CDD" id="cd00060">
    <property type="entry name" value="FHA"/>
    <property type="match status" value="1"/>
</dbReference>
<feature type="domain" description="FHA" evidence="6">
    <location>
        <begin position="122"/>
        <end position="170"/>
    </location>
</feature>
<evidence type="ECO:0000256" key="3">
    <source>
        <dbReference type="ARBA" id="ARBA00022840"/>
    </source>
</evidence>
<dbReference type="GO" id="GO:0005524">
    <property type="term" value="F:ATP binding"/>
    <property type="evidence" value="ECO:0007669"/>
    <property type="project" value="UniProtKB-UniRule"/>
</dbReference>
<feature type="binding site" evidence="4">
    <location>
        <begin position="1010"/>
        <end position="1017"/>
    </location>
    <ligand>
        <name>ATP</name>
        <dbReference type="ChEBI" id="CHEBI:30616"/>
    </ligand>
</feature>
<dbReference type="PROSITE" id="PS50901">
    <property type="entry name" value="FTSK"/>
    <property type="match status" value="2"/>
</dbReference>
<dbReference type="Pfam" id="PF16697">
    <property type="entry name" value="Yop-YscD_cpl"/>
    <property type="match status" value="1"/>
</dbReference>
<dbReference type="PANTHER" id="PTHR22683">
    <property type="entry name" value="SPORULATION PROTEIN RELATED"/>
    <property type="match status" value="1"/>
</dbReference>
<organism evidence="8 9">
    <name type="scientific">Scrofimicrobium canadense</name>
    <dbReference type="NCBI Taxonomy" id="2652290"/>
    <lineage>
        <taxon>Bacteria</taxon>
        <taxon>Bacillati</taxon>
        <taxon>Actinomycetota</taxon>
        <taxon>Actinomycetes</taxon>
        <taxon>Actinomycetales</taxon>
        <taxon>Actinomycetaceae</taxon>
        <taxon>Scrofimicrobium</taxon>
    </lineage>
</organism>
<feature type="binding site" evidence="4">
    <location>
        <begin position="684"/>
        <end position="691"/>
    </location>
    <ligand>
        <name>ATP</name>
        <dbReference type="ChEBI" id="CHEBI:30616"/>
    </ligand>
</feature>
<evidence type="ECO:0000313" key="9">
    <source>
        <dbReference type="Proteomes" id="UP000470875"/>
    </source>
</evidence>
<evidence type="ECO:0000313" key="8">
    <source>
        <dbReference type="EMBL" id="MSS84131.1"/>
    </source>
</evidence>
<dbReference type="SMART" id="SM00382">
    <property type="entry name" value="AAA"/>
    <property type="match status" value="3"/>
</dbReference>
<dbReference type="Gene3D" id="3.40.50.300">
    <property type="entry name" value="P-loop containing nucleotide triphosphate hydrolases"/>
    <property type="match status" value="4"/>
</dbReference>
<dbReference type="PROSITE" id="PS50006">
    <property type="entry name" value="FHA_DOMAIN"/>
    <property type="match status" value="1"/>
</dbReference>
<gene>
    <name evidence="8" type="ORF">FYJ24_04990</name>
</gene>
<evidence type="ECO:0000256" key="2">
    <source>
        <dbReference type="ARBA" id="ARBA00022741"/>
    </source>
</evidence>
<protein>
    <submittedName>
        <fullName evidence="8">FHA domain-containing protein</fullName>
    </submittedName>
</protein>
<dbReference type="InterPro" id="IPR000253">
    <property type="entry name" value="FHA_dom"/>
</dbReference>
<evidence type="ECO:0000256" key="5">
    <source>
        <dbReference type="SAM" id="Coils"/>
    </source>
</evidence>
<accession>A0A6N7W402</accession>
<dbReference type="PANTHER" id="PTHR22683:SF1">
    <property type="entry name" value="TYPE VII SECRETION SYSTEM PROTEIN ESSC"/>
    <property type="match status" value="1"/>
</dbReference>
<sequence>MQLRLRVVTTAAEVIDLIVTSDATARVSDIARALAKANPAFHRAPESAETLTLVVSRPDGSSPTRLVPHAAIGDSGICSGSTVSLDAYPLESNRVGEVPLGKIHVFAGPDEGRMFSLYQGANTIGRSRNSDIILSDPTVSNTHATLHVGDKIAVHDRGSANGTFVGASQIGSAYVSPHDVISIGDTEIGIELFEATENSHRAMNLIGTQVPYNRSPVITRQFEGTEVIAPTPPLPAKPQRFPILLMLAPALMGLAMYMVTRNPMSLLFIAMTPLMITGQYIERRLSERQRKRLERDEFEEALATLQKRAQYLRQEEIATRNAEVPSQDVLLATLYGQSAQLWSRRPDKENFLEIHLGAAFRPSRNSICLPTRSESRSADWERLIAIRDEFATVGPVPLTVKLRDCHSFGVGGSKQLRQDIARALVLQIVTLHSPSEVIVCALASQDTCPEWEWLKWLPHTASIHSPLPGPHLAADAHSAQRLVESIEGLLVRRESHKNSAHEIRLPTVILLVEDDAPIERGRLVAIAENGAPLGVHVVWFADSQEQLPSACRAFLSVKAFPGPNVFGDAQSDSLIQVDSLWVTHEHVRSGALRLSALTDSGAPLIDQSDLPRSVSFLSLVGSEVADDAQAIIGRWHESGSIIRGFTKPLRRRNDATLKAIVGQGTQYEYSLDLRTQGPHALVGGTTGSGKSEFLQAWVLSMAASHSPDRVTFLFVDYKGGAAFADCVELPHSVGLVTDLSPHLVRRALTSLRAELRYREHLLNRKKAKDLLTLERTGDPETPPALVIVVDEFAALAKEFPEFVDGVVDIAQRGRSLGLHLILATQRPAGVIKDNLRANTNLRIALRMADPVDSTDVLGDGLAADFDPLLPGRAAVRTGPGKISLFQAAYAGGRSSTKPTPPTIELETLTFGPGEKWDIPTDAPTDELNVTEDGPTDIARCVATISAAATLATIPPPRKPWLPELPSTVDLLSLTYNRGQVPLGIVDSPEDQSQYVVSYCPDHDGNLAVFGASGAGKSTLLRSVALAAALGNSPEPVCVYALDFGAGALTMLEDLPHVASVIKGTDAERIMRLTKLLVEEIESRTRIFSEFRAESLEDYRTLSNNPHTPRIFVIIDGLAAFRDAYEGEANLVSTYESIKRVMAEGRPLGIHVVVSIERPGALSSTLSAFFSLRLILRQADENAYLSLGVDKSILTKDSPPGRAVISSDQHEIQLGVIGGLGKPNDQAEYAKQVAEQLRHAGIQDVAPIERLEEVIPLSSILSDYSNDLPLLGIAEDTLGAVGFSPHGIIMLAGMPRSGRSTAVHCLSLSLRHWSKDIRMAYIGSPRSQAAGLEIWDDRSTNVESAAELAATLQNIARIPAGEEPGLVLVIEGLSDYLGTPAEQPLLSLIKEIRRNDHLVIAEGENSAWSSSWPLIAEVRNQRRGLVLQPDQIDGEALFRTPFPRMRRSDFPPGRGEFVDGGRLRRIQMPLPDL</sequence>
<feature type="domain" description="FtsK" evidence="7">
    <location>
        <begin position="666"/>
        <end position="854"/>
    </location>
</feature>
<keyword evidence="5" id="KW-0175">Coiled coil</keyword>
<dbReference type="RefSeq" id="WP_154544207.1">
    <property type="nucleotide sequence ID" value="NZ_VULO01000005.1"/>
</dbReference>
<dbReference type="InterPro" id="IPR002543">
    <property type="entry name" value="FtsK_dom"/>
</dbReference>
<reference evidence="8 9" key="1">
    <citation type="submission" date="2019-08" db="EMBL/GenBank/DDBJ databases">
        <title>In-depth cultivation of the pig gut microbiome towards novel bacterial diversity and tailored functional studies.</title>
        <authorList>
            <person name="Wylensek D."/>
            <person name="Hitch T.C.A."/>
            <person name="Clavel T."/>
        </authorList>
    </citation>
    <scope>NUCLEOTIDE SEQUENCE [LARGE SCALE GENOMIC DNA]</scope>
    <source>
        <strain evidence="8 9">WB03_NA08</strain>
    </source>
</reference>
<dbReference type="EMBL" id="VULO01000005">
    <property type="protein sequence ID" value="MSS84131.1"/>
    <property type="molecule type" value="Genomic_DNA"/>
</dbReference>
<dbReference type="Gene3D" id="2.60.200.20">
    <property type="match status" value="1"/>
</dbReference>
<feature type="domain" description="FtsK" evidence="7">
    <location>
        <begin position="991"/>
        <end position="1184"/>
    </location>
</feature>
<evidence type="ECO:0000259" key="7">
    <source>
        <dbReference type="PROSITE" id="PS50901"/>
    </source>
</evidence>
<dbReference type="Pfam" id="PF01580">
    <property type="entry name" value="FtsK_SpoIIIE"/>
    <property type="match status" value="2"/>
</dbReference>
<dbReference type="GO" id="GO:0003677">
    <property type="term" value="F:DNA binding"/>
    <property type="evidence" value="ECO:0007669"/>
    <property type="project" value="InterPro"/>
</dbReference>
<keyword evidence="1" id="KW-0597">Phosphoprotein</keyword>
<dbReference type="InterPro" id="IPR003593">
    <property type="entry name" value="AAA+_ATPase"/>
</dbReference>
<evidence type="ECO:0000259" key="6">
    <source>
        <dbReference type="PROSITE" id="PS50006"/>
    </source>
</evidence>
<keyword evidence="2 4" id="KW-0547">Nucleotide-binding</keyword>
<dbReference type="InterPro" id="IPR027417">
    <property type="entry name" value="P-loop_NTPase"/>
</dbReference>
<proteinExistence type="predicted"/>
<evidence type="ECO:0000256" key="4">
    <source>
        <dbReference type="PROSITE-ProRule" id="PRU00289"/>
    </source>
</evidence>
<keyword evidence="9" id="KW-1185">Reference proteome</keyword>
<dbReference type="CDD" id="cd01127">
    <property type="entry name" value="TrwB_TraG_TraD_VirD4"/>
    <property type="match status" value="1"/>
</dbReference>
<dbReference type="InterPro" id="IPR050206">
    <property type="entry name" value="FtsK/SpoIIIE/SftA"/>
</dbReference>
<feature type="coiled-coil region" evidence="5">
    <location>
        <begin position="288"/>
        <end position="315"/>
    </location>
</feature>
<dbReference type="SMART" id="SM00240">
    <property type="entry name" value="FHA"/>
    <property type="match status" value="1"/>
</dbReference>
<dbReference type="SUPFAM" id="SSF49879">
    <property type="entry name" value="SMAD/FHA domain"/>
    <property type="match status" value="1"/>
</dbReference>
<comment type="caution">
    <text evidence="8">The sequence shown here is derived from an EMBL/GenBank/DDBJ whole genome shotgun (WGS) entry which is preliminary data.</text>
</comment>